<sequence>MYEKFEEIKQKTELKSTILYKILTFKMEWAINQPSSLSDNFTAVIVSIWKGTYCERAFKQLNYLDEATKIFFAKSHVDHIQLYKDKLYKLCTEPGMLTKLDLLRKNLSLKEYLEIDIESDNQRERLRKHFIKALFGESKIAIIRNRNAVQIISFIRWINKDKREQAKMLLPITLLNPGTLVCFNATRRAESNHTDNFDSIILNKDTGRRTLPSRYFGVYPG</sequence>
<evidence type="ECO:0000313" key="2">
    <source>
        <dbReference type="WBParaSite" id="MhA1_Contig518.frz3.gene20"/>
    </source>
</evidence>
<reference evidence="2" key="1">
    <citation type="submission" date="2016-11" db="UniProtKB">
        <authorList>
            <consortium name="WormBaseParasite"/>
        </authorList>
    </citation>
    <scope>IDENTIFICATION</scope>
</reference>
<accession>A0A1I8BSA7</accession>
<evidence type="ECO:0000313" key="1">
    <source>
        <dbReference type="Proteomes" id="UP000095281"/>
    </source>
</evidence>
<proteinExistence type="predicted"/>
<dbReference type="WBParaSite" id="MhA1_Contig518.frz3.gene20">
    <property type="protein sequence ID" value="MhA1_Contig518.frz3.gene20"/>
    <property type="gene ID" value="MhA1_Contig518.frz3.gene20"/>
</dbReference>
<protein>
    <submittedName>
        <fullName evidence="2">Uncharacterized protein</fullName>
    </submittedName>
</protein>
<name>A0A1I8BSA7_MELHA</name>
<keyword evidence="1" id="KW-1185">Reference proteome</keyword>
<dbReference type="Proteomes" id="UP000095281">
    <property type="component" value="Unplaced"/>
</dbReference>
<dbReference type="AlphaFoldDB" id="A0A1I8BSA7"/>
<organism evidence="1 2">
    <name type="scientific">Meloidogyne hapla</name>
    <name type="common">Root-knot nematode worm</name>
    <dbReference type="NCBI Taxonomy" id="6305"/>
    <lineage>
        <taxon>Eukaryota</taxon>
        <taxon>Metazoa</taxon>
        <taxon>Ecdysozoa</taxon>
        <taxon>Nematoda</taxon>
        <taxon>Chromadorea</taxon>
        <taxon>Rhabditida</taxon>
        <taxon>Tylenchina</taxon>
        <taxon>Tylenchomorpha</taxon>
        <taxon>Tylenchoidea</taxon>
        <taxon>Meloidogynidae</taxon>
        <taxon>Meloidogyninae</taxon>
        <taxon>Meloidogyne</taxon>
    </lineage>
</organism>